<name>A0A9P4NYD6_9PEZI</name>
<evidence type="ECO:0000313" key="3">
    <source>
        <dbReference type="EMBL" id="KAF2434710.1"/>
    </source>
</evidence>
<dbReference type="InterPro" id="IPR029033">
    <property type="entry name" value="His_PPase_superfam"/>
</dbReference>
<dbReference type="Proteomes" id="UP000800235">
    <property type="component" value="Unassembled WGS sequence"/>
</dbReference>
<keyword evidence="2" id="KW-1133">Transmembrane helix</keyword>
<dbReference type="Gene3D" id="3.40.50.1240">
    <property type="entry name" value="Phosphoglycerate mutase-like"/>
    <property type="match status" value="1"/>
</dbReference>
<evidence type="ECO:0000256" key="2">
    <source>
        <dbReference type="SAM" id="Phobius"/>
    </source>
</evidence>
<organism evidence="3 4">
    <name type="scientific">Tothia fuscella</name>
    <dbReference type="NCBI Taxonomy" id="1048955"/>
    <lineage>
        <taxon>Eukaryota</taxon>
        <taxon>Fungi</taxon>
        <taxon>Dikarya</taxon>
        <taxon>Ascomycota</taxon>
        <taxon>Pezizomycotina</taxon>
        <taxon>Dothideomycetes</taxon>
        <taxon>Pleosporomycetidae</taxon>
        <taxon>Venturiales</taxon>
        <taxon>Cylindrosympodiaceae</taxon>
        <taxon>Tothia</taxon>
    </lineage>
</organism>
<proteinExistence type="predicted"/>
<dbReference type="GO" id="GO:0003993">
    <property type="term" value="F:acid phosphatase activity"/>
    <property type="evidence" value="ECO:0007669"/>
    <property type="project" value="TreeGrafter"/>
</dbReference>
<dbReference type="AlphaFoldDB" id="A0A9P4NYD6"/>
<protein>
    <submittedName>
        <fullName evidence="3">Phosphoglycerate mutase-like protein</fullName>
    </submittedName>
</protein>
<dbReference type="SUPFAM" id="SSF53254">
    <property type="entry name" value="Phosphoglycerate mutase-like"/>
    <property type="match status" value="1"/>
</dbReference>
<sequence>MINARVLTASTGIFALLILLYNFWSYTSSNSIPRPLGAYFPVGQNNPQGPIPKSLPFTSGRTSWFHPQSWLPSTTSSQNSPKGTKHKWNILYHLGGNGPWIQKVDGIVDGGIGPPEGCEVEQVHMMSRHAERYPTIRAGIRMLDLVDRIKADNVTLTGPLSFVKDWEWFASDGEASFEQLTTTGPYAGTLDAFTTGVRLRTRYSHLLSGRISPGGSKTSFWASGSERVVDTARYFAAGFWGLERKDSETLHVIPETAELGGDTLTPGDTCLAYQSDTEYGHDQGAAKLVEFSNTYLPAIAERLETFISTAGSKAGEWRFRFTNDEVYALQEMCGFETTVRGSSPWCGVFTHDEWESFEYARDVIHFYRAGPGTKYAKAMGSLWLNATAGLLLNTLSAGPFFMSFVHDGDIVPMLAALNLYHDKNPLPVTHIPKHRAWKTSQVTPMMGRVIFERIHCPNKSQRKDELQARDQGDTYFVRINVNDGIVAIPGCEGGPGKSCPLDEFVMRIRKNQQEGGDFREVCGLGSDAPDRITFLHQ</sequence>
<feature type="transmembrane region" description="Helical" evidence="2">
    <location>
        <begin position="7"/>
        <end position="24"/>
    </location>
</feature>
<evidence type="ECO:0000256" key="1">
    <source>
        <dbReference type="ARBA" id="ARBA00022801"/>
    </source>
</evidence>
<gene>
    <name evidence="3" type="ORF">EJ08DRAFT_730421</name>
</gene>
<keyword evidence="1" id="KW-0378">Hydrolase</keyword>
<dbReference type="CDD" id="cd07061">
    <property type="entry name" value="HP_HAP_like"/>
    <property type="match status" value="1"/>
</dbReference>
<keyword evidence="4" id="KW-1185">Reference proteome</keyword>
<evidence type="ECO:0000313" key="4">
    <source>
        <dbReference type="Proteomes" id="UP000800235"/>
    </source>
</evidence>
<dbReference type="GO" id="GO:0009277">
    <property type="term" value="C:fungal-type cell wall"/>
    <property type="evidence" value="ECO:0007669"/>
    <property type="project" value="TreeGrafter"/>
</dbReference>
<dbReference type="EMBL" id="MU007015">
    <property type="protein sequence ID" value="KAF2434710.1"/>
    <property type="molecule type" value="Genomic_DNA"/>
</dbReference>
<keyword evidence="2" id="KW-0472">Membrane</keyword>
<keyword evidence="2" id="KW-0812">Transmembrane</keyword>
<reference evidence="3" key="1">
    <citation type="journal article" date="2020" name="Stud. Mycol.">
        <title>101 Dothideomycetes genomes: a test case for predicting lifestyles and emergence of pathogens.</title>
        <authorList>
            <person name="Haridas S."/>
            <person name="Albert R."/>
            <person name="Binder M."/>
            <person name="Bloem J."/>
            <person name="Labutti K."/>
            <person name="Salamov A."/>
            <person name="Andreopoulos B."/>
            <person name="Baker S."/>
            <person name="Barry K."/>
            <person name="Bills G."/>
            <person name="Bluhm B."/>
            <person name="Cannon C."/>
            <person name="Castanera R."/>
            <person name="Culley D."/>
            <person name="Daum C."/>
            <person name="Ezra D."/>
            <person name="Gonzalez J."/>
            <person name="Henrissat B."/>
            <person name="Kuo A."/>
            <person name="Liang C."/>
            <person name="Lipzen A."/>
            <person name="Lutzoni F."/>
            <person name="Magnuson J."/>
            <person name="Mondo S."/>
            <person name="Nolan M."/>
            <person name="Ohm R."/>
            <person name="Pangilinan J."/>
            <person name="Park H.-J."/>
            <person name="Ramirez L."/>
            <person name="Alfaro M."/>
            <person name="Sun H."/>
            <person name="Tritt A."/>
            <person name="Yoshinaga Y."/>
            <person name="Zwiers L.-H."/>
            <person name="Turgeon B."/>
            <person name="Goodwin S."/>
            <person name="Spatafora J."/>
            <person name="Crous P."/>
            <person name="Grigoriev I."/>
        </authorList>
    </citation>
    <scope>NUCLEOTIDE SEQUENCE</scope>
    <source>
        <strain evidence="3">CBS 130266</strain>
    </source>
</reference>
<dbReference type="PANTHER" id="PTHR20963:SF18">
    <property type="entry name" value="ACID PHOSPHATASE PHO11-RELATED"/>
    <property type="match status" value="1"/>
</dbReference>
<dbReference type="OrthoDB" id="6509975at2759"/>
<dbReference type="PANTHER" id="PTHR20963">
    <property type="entry name" value="MULTIPLE INOSITOL POLYPHOSPHATE PHOSPHATASE-RELATED"/>
    <property type="match status" value="1"/>
</dbReference>
<dbReference type="InterPro" id="IPR000560">
    <property type="entry name" value="His_Pase_clade-2"/>
</dbReference>
<dbReference type="Pfam" id="PF00328">
    <property type="entry name" value="His_Phos_2"/>
    <property type="match status" value="1"/>
</dbReference>
<accession>A0A9P4NYD6</accession>
<comment type="caution">
    <text evidence="3">The sequence shown here is derived from an EMBL/GenBank/DDBJ whole genome shotgun (WGS) entry which is preliminary data.</text>
</comment>